<evidence type="ECO:0000256" key="3">
    <source>
        <dbReference type="ARBA" id="ARBA00023004"/>
    </source>
</evidence>
<dbReference type="GO" id="GO:0031418">
    <property type="term" value="F:L-ascorbic acid binding"/>
    <property type="evidence" value="ECO:0007669"/>
    <property type="project" value="UniProtKB-KW"/>
</dbReference>
<dbReference type="Gramene" id="PRQ43231">
    <property type="protein sequence ID" value="PRQ43231"/>
    <property type="gene ID" value="RchiOBHm_Chr3g0466211"/>
</dbReference>
<evidence type="ECO:0000256" key="1">
    <source>
        <dbReference type="ARBA" id="ARBA00022723"/>
    </source>
</evidence>
<protein>
    <submittedName>
        <fullName evidence="5">Putative (S)-norcoclaurine synthase</fullName>
        <ecNumber evidence="5">4.2.1.78</ecNumber>
    </submittedName>
</protein>
<dbReference type="AlphaFoldDB" id="A0A2P6R9Z5"/>
<dbReference type="InterPro" id="IPR027443">
    <property type="entry name" value="IPNS-like_sf"/>
</dbReference>
<dbReference type="GO" id="GO:0016829">
    <property type="term" value="F:lyase activity"/>
    <property type="evidence" value="ECO:0007669"/>
    <property type="project" value="UniProtKB-KW"/>
</dbReference>
<accession>A0A2P6R9Z5</accession>
<evidence type="ECO:0000256" key="2">
    <source>
        <dbReference type="ARBA" id="ARBA00022896"/>
    </source>
</evidence>
<dbReference type="SMR" id="A0A2P6R9Z5"/>
<keyword evidence="6" id="KW-1185">Reference proteome</keyword>
<organism evidence="5 6">
    <name type="scientific">Rosa chinensis</name>
    <name type="common">China rose</name>
    <dbReference type="NCBI Taxonomy" id="74649"/>
    <lineage>
        <taxon>Eukaryota</taxon>
        <taxon>Viridiplantae</taxon>
        <taxon>Streptophyta</taxon>
        <taxon>Embryophyta</taxon>
        <taxon>Tracheophyta</taxon>
        <taxon>Spermatophyta</taxon>
        <taxon>Magnoliopsida</taxon>
        <taxon>eudicotyledons</taxon>
        <taxon>Gunneridae</taxon>
        <taxon>Pentapetalae</taxon>
        <taxon>rosids</taxon>
        <taxon>fabids</taxon>
        <taxon>Rosales</taxon>
        <taxon>Rosaceae</taxon>
        <taxon>Rosoideae</taxon>
        <taxon>Rosoideae incertae sedis</taxon>
        <taxon>Rosa</taxon>
    </lineage>
</organism>
<evidence type="ECO:0000313" key="5">
    <source>
        <dbReference type="EMBL" id="PRQ43231.1"/>
    </source>
</evidence>
<comment type="caution">
    <text evidence="5">The sequence shown here is derived from an EMBL/GenBank/DDBJ whole genome shotgun (WGS) entry which is preliminary data.</text>
</comment>
<dbReference type="PANTHER" id="PTHR47991">
    <property type="entry name" value="OXOGLUTARATE/IRON-DEPENDENT DIOXYGENASE"/>
    <property type="match status" value="1"/>
</dbReference>
<keyword evidence="3" id="KW-0408">Iron</keyword>
<dbReference type="EMBL" id="PDCK01000041">
    <property type="protein sequence ID" value="PRQ43231.1"/>
    <property type="molecule type" value="Genomic_DNA"/>
</dbReference>
<dbReference type="GO" id="GO:0046872">
    <property type="term" value="F:metal ion binding"/>
    <property type="evidence" value="ECO:0007669"/>
    <property type="project" value="UniProtKB-KW"/>
</dbReference>
<keyword evidence="2" id="KW-0847">Vitamin C</keyword>
<dbReference type="STRING" id="74649.A0A2P6R9Z5"/>
<feature type="domain" description="Non-haem dioxygenase N-terminal" evidence="4">
    <location>
        <begin position="56"/>
        <end position="131"/>
    </location>
</feature>
<keyword evidence="5" id="KW-0456">Lyase</keyword>
<evidence type="ECO:0000313" key="6">
    <source>
        <dbReference type="Proteomes" id="UP000238479"/>
    </source>
</evidence>
<dbReference type="Gene3D" id="2.60.120.330">
    <property type="entry name" value="B-lactam Antibiotic, Isopenicillin N Synthase, Chain"/>
    <property type="match status" value="1"/>
</dbReference>
<dbReference type="Pfam" id="PF14226">
    <property type="entry name" value="DIOX_N"/>
    <property type="match status" value="1"/>
</dbReference>
<evidence type="ECO:0000259" key="4">
    <source>
        <dbReference type="Pfam" id="PF14226"/>
    </source>
</evidence>
<sequence>MGSSTDVALSGTSLPAPNVQEMVRNNPLHVPQRYFRNVVDMPKDGDTSHGRSSEMVNHEVAREVMERMKDSAAKFFKLPLEEKNKISMPLDEMQGYGHSSVVSEDQMLEWSDRLTLAVHPSKYRNPKVWPPTPFK</sequence>
<name>A0A2P6R9Z5_ROSCH</name>
<dbReference type="SUPFAM" id="SSF51197">
    <property type="entry name" value="Clavaminate synthase-like"/>
    <property type="match status" value="1"/>
</dbReference>
<reference evidence="5 6" key="1">
    <citation type="journal article" date="2018" name="Nat. Genet.">
        <title>The Rosa genome provides new insights in the design of modern roses.</title>
        <authorList>
            <person name="Bendahmane M."/>
        </authorList>
    </citation>
    <scope>NUCLEOTIDE SEQUENCE [LARGE SCALE GENOMIC DNA]</scope>
    <source>
        <strain evidence="6">cv. Old Blush</strain>
    </source>
</reference>
<dbReference type="InterPro" id="IPR050295">
    <property type="entry name" value="Plant_2OG-oxidoreductases"/>
</dbReference>
<proteinExistence type="predicted"/>
<gene>
    <name evidence="5" type="ORF">RchiOBHm_Chr3g0466211</name>
</gene>
<keyword evidence="1" id="KW-0479">Metal-binding</keyword>
<dbReference type="EC" id="4.2.1.78" evidence="5"/>
<dbReference type="InterPro" id="IPR026992">
    <property type="entry name" value="DIOX_N"/>
</dbReference>
<dbReference type="Proteomes" id="UP000238479">
    <property type="component" value="Chromosome 3"/>
</dbReference>